<feature type="transmembrane region" description="Helical" evidence="1">
    <location>
        <begin position="12"/>
        <end position="33"/>
    </location>
</feature>
<name>A0ABN0NXB3_TRELE</name>
<reference evidence="2 3" key="1">
    <citation type="submission" date="2013-08" db="EMBL/GenBank/DDBJ databases">
        <authorList>
            <person name="Weinstock G."/>
            <person name="Sodergren E."/>
            <person name="Wylie T."/>
            <person name="Fulton L."/>
            <person name="Fulton R."/>
            <person name="Fronick C."/>
            <person name="O'Laughlin M."/>
            <person name="Godfrey J."/>
            <person name="Miner T."/>
            <person name="Herter B."/>
            <person name="Appelbaum E."/>
            <person name="Cordes M."/>
            <person name="Lek S."/>
            <person name="Wollam A."/>
            <person name="Pepin K.H."/>
            <person name="Palsikar V.B."/>
            <person name="Mitreva M."/>
            <person name="Wilson R.K."/>
        </authorList>
    </citation>
    <scope>NUCLEOTIDE SEQUENCE [LARGE SCALE GENOMIC DNA]</scope>
    <source>
        <strain evidence="2 3">ATCC 700332</strain>
    </source>
</reference>
<protein>
    <submittedName>
        <fullName evidence="2">Uncharacterized protein</fullName>
    </submittedName>
</protein>
<accession>A0ABN0NXB3</accession>
<keyword evidence="1" id="KW-0472">Membrane</keyword>
<dbReference type="Proteomes" id="UP000016649">
    <property type="component" value="Unassembled WGS sequence"/>
</dbReference>
<comment type="caution">
    <text evidence="2">The sequence shown here is derived from an EMBL/GenBank/DDBJ whole genome shotgun (WGS) entry which is preliminary data.</text>
</comment>
<evidence type="ECO:0000313" key="2">
    <source>
        <dbReference type="EMBL" id="ERJ92058.1"/>
    </source>
</evidence>
<gene>
    <name evidence="2" type="ORF">HMPREF9193_01717</name>
</gene>
<evidence type="ECO:0000256" key="1">
    <source>
        <dbReference type="SAM" id="Phobius"/>
    </source>
</evidence>
<keyword evidence="1" id="KW-0812">Transmembrane</keyword>
<sequence length="42" mass="4412">MSSGAIDTKKSALPLIIVSVAVFPSLLTATLHVPAKDFTNEQ</sequence>
<keyword evidence="1" id="KW-1133">Transmembrane helix</keyword>
<proteinExistence type="predicted"/>
<organism evidence="2 3">
    <name type="scientific">Treponema lecithinolyticum ATCC 700332</name>
    <dbReference type="NCBI Taxonomy" id="1321815"/>
    <lineage>
        <taxon>Bacteria</taxon>
        <taxon>Pseudomonadati</taxon>
        <taxon>Spirochaetota</taxon>
        <taxon>Spirochaetia</taxon>
        <taxon>Spirochaetales</taxon>
        <taxon>Treponemataceae</taxon>
        <taxon>Treponema</taxon>
    </lineage>
</organism>
<evidence type="ECO:0000313" key="3">
    <source>
        <dbReference type="Proteomes" id="UP000016649"/>
    </source>
</evidence>
<dbReference type="EMBL" id="AWVH01000039">
    <property type="protein sequence ID" value="ERJ92058.1"/>
    <property type="molecule type" value="Genomic_DNA"/>
</dbReference>
<keyword evidence="3" id="KW-1185">Reference proteome</keyword>